<dbReference type="EMBL" id="CM007648">
    <property type="protein sequence ID" value="ONM14683.1"/>
    <property type="molecule type" value="Genomic_DNA"/>
</dbReference>
<dbReference type="OMA" id="MYMELLH"/>
<name>A0A1D6E1Z6_MAIZE</name>
<sequence length="62" mass="7451">MVMYMELLHRVVYVAVISRIFIWWMYRVRIATFPCRKLKLYIEGGFTCVYLFDPKPLGSCEP</sequence>
<dbReference type="AlphaFoldDB" id="A0A1D6E1Z6"/>
<proteinExistence type="predicted"/>
<feature type="transmembrane region" description="Helical" evidence="1">
    <location>
        <begin position="7"/>
        <end position="26"/>
    </location>
</feature>
<gene>
    <name evidence="2" type="ORF">ZEAMMB73_Zm00001d002577</name>
</gene>
<dbReference type="EMBL" id="CM007648">
    <property type="protein sequence ID" value="ONM14685.1"/>
    <property type="molecule type" value="Genomic_DNA"/>
</dbReference>
<reference evidence="2" key="1">
    <citation type="submission" date="2015-12" db="EMBL/GenBank/DDBJ databases">
        <title>Update maize B73 reference genome by single molecule sequencing technologies.</title>
        <authorList>
            <consortium name="Maize Genome Sequencing Project"/>
            <person name="Ware D."/>
        </authorList>
    </citation>
    <scope>NUCLEOTIDE SEQUENCE [LARGE SCALE GENOMIC DNA]</scope>
    <source>
        <tissue evidence="2">Seedling</tissue>
    </source>
</reference>
<evidence type="ECO:0000256" key="1">
    <source>
        <dbReference type="SAM" id="Phobius"/>
    </source>
</evidence>
<accession>A0A1D6E1Z6</accession>
<keyword evidence="1" id="KW-0472">Membrane</keyword>
<keyword evidence="1" id="KW-1133">Transmembrane helix</keyword>
<organism evidence="2">
    <name type="scientific">Zea mays</name>
    <name type="common">Maize</name>
    <dbReference type="NCBI Taxonomy" id="4577"/>
    <lineage>
        <taxon>Eukaryota</taxon>
        <taxon>Viridiplantae</taxon>
        <taxon>Streptophyta</taxon>
        <taxon>Embryophyta</taxon>
        <taxon>Tracheophyta</taxon>
        <taxon>Spermatophyta</taxon>
        <taxon>Magnoliopsida</taxon>
        <taxon>Liliopsida</taxon>
        <taxon>Poales</taxon>
        <taxon>Poaceae</taxon>
        <taxon>PACMAD clade</taxon>
        <taxon>Panicoideae</taxon>
        <taxon>Andropogonodae</taxon>
        <taxon>Andropogoneae</taxon>
        <taxon>Tripsacinae</taxon>
        <taxon>Zea</taxon>
    </lineage>
</organism>
<protein>
    <submittedName>
        <fullName evidence="2">Uncharacterized protein</fullName>
    </submittedName>
</protein>
<evidence type="ECO:0000313" key="2">
    <source>
        <dbReference type="EMBL" id="ONM14685.1"/>
    </source>
</evidence>
<keyword evidence="1" id="KW-0812">Transmembrane</keyword>